<dbReference type="GO" id="GO:0005737">
    <property type="term" value="C:cytoplasm"/>
    <property type="evidence" value="ECO:0007669"/>
    <property type="project" value="TreeGrafter"/>
</dbReference>
<dbReference type="Gene3D" id="3.90.1150.10">
    <property type="entry name" value="Aspartate Aminotransferase, domain 1"/>
    <property type="match status" value="1"/>
</dbReference>
<dbReference type="Pfam" id="PF00266">
    <property type="entry name" value="Aminotran_5"/>
    <property type="match status" value="2"/>
</dbReference>
<dbReference type="InterPro" id="IPR015422">
    <property type="entry name" value="PyrdxlP-dep_Trfase_small"/>
</dbReference>
<evidence type="ECO:0000256" key="9">
    <source>
        <dbReference type="ARBA" id="ARBA00023299"/>
    </source>
</evidence>
<dbReference type="AlphaFoldDB" id="A0AB34K3R0"/>
<evidence type="ECO:0000256" key="7">
    <source>
        <dbReference type="ARBA" id="ARBA00022679"/>
    </source>
</evidence>
<evidence type="ECO:0000256" key="5">
    <source>
        <dbReference type="ARBA" id="ARBA00022576"/>
    </source>
</evidence>
<dbReference type="InterPro" id="IPR015424">
    <property type="entry name" value="PyrdxlP-dep_Trfase"/>
</dbReference>
<gene>
    <name evidence="12" type="ORF">AB1Y20_010184</name>
</gene>
<sequence>MNVVHNMSPGPGALPAAVMYKAQQELVSWPGAPGQSVMSVSHREPNGPYQKLAAKVMQQVRDVLDVPSDYHVLFMHGGAHAQYAAVPLNLAGATAMQPNAARPRCTSIDTGFWARRAAAEHAKYCEVSWGGSSRLDEPIDATGAPKERDWRAATCAKFTTLPPSEGWVYREDDSFVHVCANETIHGVEFLSDPSLPSGAPPLVGDFTSSLLSRPVDVSKYGVLYASGGKNLGPAGLTLVLVRDELLGAQEHPLCPSFLSYRELAGSKPQPNLYLTPPTFCVYMTGLMLEWVTLHGGLEAAEIRAKARSELLYEVIDSSNGFYVNHVEEAARSRISIPFRIDGSSSRSPLDSEKLERAFVAESEAAGFRSLAGHPLAGGMRASLYHGVPDASVAALANFMRRFCNKYQ</sequence>
<evidence type="ECO:0000313" key="13">
    <source>
        <dbReference type="Proteomes" id="UP001515480"/>
    </source>
</evidence>
<dbReference type="EC" id="2.6.1.52" evidence="4"/>
<comment type="similarity">
    <text evidence="3">Belongs to the class-V pyridoxal-phosphate-dependent aminotransferase family. SerC subfamily.</text>
</comment>
<dbReference type="GO" id="GO:0004648">
    <property type="term" value="F:O-phospho-L-serine:2-oxoglutarate aminotransferase activity"/>
    <property type="evidence" value="ECO:0007669"/>
    <property type="project" value="UniProtKB-EC"/>
</dbReference>
<proteinExistence type="inferred from homology"/>
<comment type="pathway">
    <text evidence="2">Amino-acid biosynthesis; L-serine biosynthesis; L-serine from 3-phospho-D-glycerate: step 2/3.</text>
</comment>
<dbReference type="InterPro" id="IPR022278">
    <property type="entry name" value="Pser_aminoTfrase"/>
</dbReference>
<accession>A0AB34K3R0</accession>
<dbReference type="GO" id="GO:0030170">
    <property type="term" value="F:pyridoxal phosphate binding"/>
    <property type="evidence" value="ECO:0007669"/>
    <property type="project" value="TreeGrafter"/>
</dbReference>
<dbReference type="Proteomes" id="UP001515480">
    <property type="component" value="Unassembled WGS sequence"/>
</dbReference>
<name>A0AB34K3R0_PRYPA</name>
<dbReference type="SUPFAM" id="SSF53383">
    <property type="entry name" value="PLP-dependent transferases"/>
    <property type="match status" value="1"/>
</dbReference>
<dbReference type="PANTHER" id="PTHR43247:SF1">
    <property type="entry name" value="PHOSPHOSERINE AMINOTRANSFERASE"/>
    <property type="match status" value="1"/>
</dbReference>
<evidence type="ECO:0000256" key="1">
    <source>
        <dbReference type="ARBA" id="ARBA00001933"/>
    </source>
</evidence>
<evidence type="ECO:0000259" key="11">
    <source>
        <dbReference type="Pfam" id="PF00266"/>
    </source>
</evidence>
<evidence type="ECO:0000256" key="3">
    <source>
        <dbReference type="ARBA" id="ARBA00006904"/>
    </source>
</evidence>
<dbReference type="PANTHER" id="PTHR43247">
    <property type="entry name" value="PHOSPHOSERINE AMINOTRANSFERASE"/>
    <property type="match status" value="1"/>
</dbReference>
<feature type="domain" description="Aminotransferase class V" evidence="11">
    <location>
        <begin position="6"/>
        <end position="93"/>
    </location>
</feature>
<dbReference type="Gene3D" id="3.40.640.10">
    <property type="entry name" value="Type I PLP-dependent aspartate aminotransferase-like (Major domain)"/>
    <property type="match status" value="1"/>
</dbReference>
<evidence type="ECO:0000256" key="10">
    <source>
        <dbReference type="ARBA" id="ARBA00049007"/>
    </source>
</evidence>
<dbReference type="PIRSF" id="PIRSF000525">
    <property type="entry name" value="SerC"/>
    <property type="match status" value="1"/>
</dbReference>
<evidence type="ECO:0000256" key="8">
    <source>
        <dbReference type="ARBA" id="ARBA00022898"/>
    </source>
</evidence>
<reference evidence="12 13" key="1">
    <citation type="journal article" date="2024" name="Science">
        <title>Giant polyketide synthase enzymes in the biosynthesis of giant marine polyether toxins.</title>
        <authorList>
            <person name="Fallon T.R."/>
            <person name="Shende V.V."/>
            <person name="Wierzbicki I.H."/>
            <person name="Pendleton A.L."/>
            <person name="Watervoot N.F."/>
            <person name="Auber R.P."/>
            <person name="Gonzalez D.J."/>
            <person name="Wisecaver J.H."/>
            <person name="Moore B.S."/>
        </authorList>
    </citation>
    <scope>NUCLEOTIDE SEQUENCE [LARGE SCALE GENOMIC DNA]</scope>
    <source>
        <strain evidence="12 13">12B1</strain>
    </source>
</reference>
<protein>
    <recommendedName>
        <fullName evidence="4">phosphoserine transaminase</fullName>
        <ecNumber evidence="4">2.6.1.52</ecNumber>
    </recommendedName>
</protein>
<comment type="catalytic activity">
    <reaction evidence="10">
        <text>O-phospho-L-serine + 2-oxoglutarate = 3-phosphooxypyruvate + L-glutamate</text>
        <dbReference type="Rhea" id="RHEA:14329"/>
        <dbReference type="ChEBI" id="CHEBI:16810"/>
        <dbReference type="ChEBI" id="CHEBI:18110"/>
        <dbReference type="ChEBI" id="CHEBI:29985"/>
        <dbReference type="ChEBI" id="CHEBI:57524"/>
        <dbReference type="EC" id="2.6.1.52"/>
    </reaction>
</comment>
<organism evidence="12 13">
    <name type="scientific">Prymnesium parvum</name>
    <name type="common">Toxic golden alga</name>
    <dbReference type="NCBI Taxonomy" id="97485"/>
    <lineage>
        <taxon>Eukaryota</taxon>
        <taxon>Haptista</taxon>
        <taxon>Haptophyta</taxon>
        <taxon>Prymnesiophyceae</taxon>
        <taxon>Prymnesiales</taxon>
        <taxon>Prymnesiaceae</taxon>
        <taxon>Prymnesium</taxon>
    </lineage>
</organism>
<keyword evidence="5" id="KW-0032">Aminotransferase</keyword>
<comment type="caution">
    <text evidence="12">The sequence shown here is derived from an EMBL/GenBank/DDBJ whole genome shotgun (WGS) entry which is preliminary data.</text>
</comment>
<keyword evidence="8" id="KW-0663">Pyridoxal phosphate</keyword>
<keyword evidence="9" id="KW-0718">Serine biosynthesis</keyword>
<keyword evidence="6" id="KW-0028">Amino-acid biosynthesis</keyword>
<evidence type="ECO:0000256" key="4">
    <source>
        <dbReference type="ARBA" id="ARBA00013030"/>
    </source>
</evidence>
<dbReference type="InterPro" id="IPR015421">
    <property type="entry name" value="PyrdxlP-dep_Trfase_major"/>
</dbReference>
<feature type="domain" description="Aminotransferase class V" evidence="11">
    <location>
        <begin position="170"/>
        <end position="391"/>
    </location>
</feature>
<comment type="cofactor">
    <cofactor evidence="1">
        <name>pyridoxal 5'-phosphate</name>
        <dbReference type="ChEBI" id="CHEBI:597326"/>
    </cofactor>
</comment>
<dbReference type="GO" id="GO:0006564">
    <property type="term" value="P:L-serine biosynthetic process"/>
    <property type="evidence" value="ECO:0007669"/>
    <property type="project" value="UniProtKB-KW"/>
</dbReference>
<dbReference type="EMBL" id="JBGBPQ010000002">
    <property type="protein sequence ID" value="KAL1528861.1"/>
    <property type="molecule type" value="Genomic_DNA"/>
</dbReference>
<dbReference type="HAMAP" id="MF_00160">
    <property type="entry name" value="SerC_aminotrans_5"/>
    <property type="match status" value="1"/>
</dbReference>
<dbReference type="NCBIfam" id="NF003764">
    <property type="entry name" value="PRK05355.1"/>
    <property type="match status" value="1"/>
</dbReference>
<evidence type="ECO:0000256" key="2">
    <source>
        <dbReference type="ARBA" id="ARBA00005099"/>
    </source>
</evidence>
<dbReference type="InterPro" id="IPR000192">
    <property type="entry name" value="Aminotrans_V_dom"/>
</dbReference>
<keyword evidence="7" id="KW-0808">Transferase</keyword>
<evidence type="ECO:0000313" key="12">
    <source>
        <dbReference type="EMBL" id="KAL1528861.1"/>
    </source>
</evidence>
<evidence type="ECO:0000256" key="6">
    <source>
        <dbReference type="ARBA" id="ARBA00022605"/>
    </source>
</evidence>
<keyword evidence="13" id="KW-1185">Reference proteome</keyword>